<dbReference type="SMART" id="SM00225">
    <property type="entry name" value="BTB"/>
    <property type="match status" value="1"/>
</dbReference>
<dbReference type="GO" id="GO:0009751">
    <property type="term" value="P:response to salicylic acid"/>
    <property type="evidence" value="ECO:0007669"/>
    <property type="project" value="UniProtKB-ARBA"/>
</dbReference>
<evidence type="ECO:0000256" key="4">
    <source>
        <dbReference type="ARBA" id="ARBA00022786"/>
    </source>
</evidence>
<dbReference type="STRING" id="13333.W1PS87"/>
<proteinExistence type="predicted"/>
<dbReference type="SMART" id="SM00551">
    <property type="entry name" value="ZnF_TAZ"/>
    <property type="match status" value="1"/>
</dbReference>
<dbReference type="InterPro" id="IPR011333">
    <property type="entry name" value="SKP1/BTB/POZ_sf"/>
</dbReference>
<dbReference type="Gramene" id="ERN10908">
    <property type="protein sequence ID" value="ERN10908"/>
    <property type="gene ID" value="AMTR_s00164p00032900"/>
</dbReference>
<keyword evidence="3" id="KW-0863">Zinc-finger</keyword>
<dbReference type="InterPro" id="IPR044513">
    <property type="entry name" value="BT1/2/3/4/5"/>
</dbReference>
<evidence type="ECO:0000256" key="5">
    <source>
        <dbReference type="ARBA" id="ARBA00022833"/>
    </source>
</evidence>
<organism evidence="8 9">
    <name type="scientific">Amborella trichopoda</name>
    <dbReference type="NCBI Taxonomy" id="13333"/>
    <lineage>
        <taxon>Eukaryota</taxon>
        <taxon>Viridiplantae</taxon>
        <taxon>Streptophyta</taxon>
        <taxon>Embryophyta</taxon>
        <taxon>Tracheophyta</taxon>
        <taxon>Spermatophyta</taxon>
        <taxon>Magnoliopsida</taxon>
        <taxon>Amborellales</taxon>
        <taxon>Amborellaceae</taxon>
        <taxon>Amborella</taxon>
    </lineage>
</organism>
<dbReference type="CDD" id="cd14733">
    <property type="entry name" value="BACK"/>
    <property type="match status" value="1"/>
</dbReference>
<dbReference type="GO" id="GO:0042542">
    <property type="term" value="P:response to hydrogen peroxide"/>
    <property type="evidence" value="ECO:0007669"/>
    <property type="project" value="UniProtKB-ARBA"/>
</dbReference>
<dbReference type="GO" id="GO:0006355">
    <property type="term" value="P:regulation of DNA-templated transcription"/>
    <property type="evidence" value="ECO:0007669"/>
    <property type="project" value="UniProtKB-ARBA"/>
</dbReference>
<feature type="domain" description="BTB" evidence="6">
    <location>
        <begin position="56"/>
        <end position="124"/>
    </location>
</feature>
<comment type="pathway">
    <text evidence="1">Protein modification; protein ubiquitination.</text>
</comment>
<dbReference type="Gene3D" id="1.20.1020.10">
    <property type="entry name" value="TAZ domain"/>
    <property type="match status" value="1"/>
</dbReference>
<dbReference type="PROSITE" id="PS50134">
    <property type="entry name" value="ZF_TAZ"/>
    <property type="match status" value="1"/>
</dbReference>
<dbReference type="GO" id="GO:0008270">
    <property type="term" value="F:zinc ion binding"/>
    <property type="evidence" value="ECO:0007669"/>
    <property type="project" value="UniProtKB-KW"/>
</dbReference>
<evidence type="ECO:0000256" key="3">
    <source>
        <dbReference type="ARBA" id="ARBA00022771"/>
    </source>
</evidence>
<dbReference type="eggNOG" id="KOG1778">
    <property type="taxonomic scope" value="Eukaryota"/>
</dbReference>
<evidence type="ECO:0000259" key="6">
    <source>
        <dbReference type="PROSITE" id="PS50097"/>
    </source>
</evidence>
<protein>
    <recommendedName>
        <fullName evidence="10">BTB domain-containing protein</fullName>
    </recommendedName>
</protein>
<keyword evidence="2" id="KW-0479">Metal-binding</keyword>
<dbReference type="PANTHER" id="PTHR46287">
    <property type="entry name" value="BTB/POZ AND TAZ DOMAIN-CONTAINING PROTEIN 3-RELATED"/>
    <property type="match status" value="1"/>
</dbReference>
<keyword evidence="9" id="KW-1185">Reference proteome</keyword>
<evidence type="ECO:0000313" key="8">
    <source>
        <dbReference type="EMBL" id="ERN10908.1"/>
    </source>
</evidence>
<accession>W1PS87</accession>
<keyword evidence="4" id="KW-0833">Ubl conjugation pathway</keyword>
<dbReference type="PANTHER" id="PTHR46287:SF11">
    <property type="entry name" value="BTB_POZ AND TAZ DOMAIN-CONTAINING PROTEIN 4"/>
    <property type="match status" value="1"/>
</dbReference>
<dbReference type="GO" id="GO:0005516">
    <property type="term" value="F:calmodulin binding"/>
    <property type="evidence" value="ECO:0007669"/>
    <property type="project" value="UniProtKB-ARBA"/>
</dbReference>
<dbReference type="InterPro" id="IPR000210">
    <property type="entry name" value="BTB/POZ_dom"/>
</dbReference>
<evidence type="ECO:0000259" key="7">
    <source>
        <dbReference type="PROSITE" id="PS50134"/>
    </source>
</evidence>
<dbReference type="Gene3D" id="1.25.40.420">
    <property type="match status" value="1"/>
</dbReference>
<dbReference type="FunFam" id="1.20.1020.10:FF:000004">
    <property type="entry name" value="BTB/POZ and TAZ domain-containing protein 2"/>
    <property type="match status" value="1"/>
</dbReference>
<sequence>METKKPASPRAPPMPEKFIRHAECCRFDRVQARGCCIVPVATRDAWDRLFSEGYRADVCVFTDGGGLIPAHYTVLGMASQVLKNMVKLSRSRGRRRSISIRGVPHQAVHTFLRFLYSSCYEQEEMQRYVLHLLVLSHVFVIPSLKQACVRELERGMITIENVVDVFQLARLCDAPRLALVSHRIVVGSFKAVSATDGWKVIRKSNPRLEKELIESVVEADSRKQVKLKKAEEKRIYIQLYEAMEALIHICRDGCRTIGPHDKVLKADEAPCTFPACKGLESLLRHFAGCKARVPGGCAHCRRMWQLLELHSRMCTEPDLCRVPLCRHFKEKMQHLNKKEEVKWKVLVSKVLGAKTISFTPFPSSVVSASA</sequence>
<dbReference type="PROSITE" id="PS50097">
    <property type="entry name" value="BTB"/>
    <property type="match status" value="1"/>
</dbReference>
<dbReference type="Gene3D" id="3.30.710.10">
    <property type="entry name" value="Potassium Channel Kv1.1, Chain A"/>
    <property type="match status" value="1"/>
</dbReference>
<evidence type="ECO:0000256" key="1">
    <source>
        <dbReference type="ARBA" id="ARBA00004906"/>
    </source>
</evidence>
<evidence type="ECO:0000313" key="9">
    <source>
        <dbReference type="Proteomes" id="UP000017836"/>
    </source>
</evidence>
<dbReference type="EMBL" id="KI392764">
    <property type="protein sequence ID" value="ERN10908.1"/>
    <property type="molecule type" value="Genomic_DNA"/>
</dbReference>
<dbReference type="HOGENOM" id="CLU_037906_1_0_1"/>
<reference evidence="9" key="1">
    <citation type="journal article" date="2013" name="Science">
        <title>The Amborella genome and the evolution of flowering plants.</title>
        <authorList>
            <consortium name="Amborella Genome Project"/>
        </authorList>
    </citation>
    <scope>NUCLEOTIDE SEQUENCE [LARGE SCALE GENOMIC DNA]</scope>
</reference>
<dbReference type="Pfam" id="PF02135">
    <property type="entry name" value="zf-TAZ"/>
    <property type="match status" value="1"/>
</dbReference>
<dbReference type="OMA" id="MDEEHER"/>
<dbReference type="Proteomes" id="UP000017836">
    <property type="component" value="Unassembled WGS sequence"/>
</dbReference>
<feature type="domain" description="TAZ-type" evidence="7">
    <location>
        <begin position="230"/>
        <end position="328"/>
    </location>
</feature>
<dbReference type="GO" id="GO:0009725">
    <property type="term" value="P:response to hormone"/>
    <property type="evidence" value="ECO:0007669"/>
    <property type="project" value="UniProtKB-ARBA"/>
</dbReference>
<dbReference type="InterPro" id="IPR000197">
    <property type="entry name" value="Znf_TAZ"/>
</dbReference>
<dbReference type="KEGG" id="atr:18439089"/>
<evidence type="ECO:0000256" key="2">
    <source>
        <dbReference type="ARBA" id="ARBA00022723"/>
    </source>
</evidence>
<dbReference type="SUPFAM" id="SSF57933">
    <property type="entry name" value="TAZ domain"/>
    <property type="match status" value="1"/>
</dbReference>
<dbReference type="SUPFAM" id="SSF54695">
    <property type="entry name" value="POZ domain"/>
    <property type="match status" value="1"/>
</dbReference>
<dbReference type="FunFam" id="1.25.40.420:FF:000012">
    <property type="entry name" value="BTB/POZ and TAZ domain-containing protein 2"/>
    <property type="match status" value="1"/>
</dbReference>
<name>W1PS87_AMBTC</name>
<dbReference type="InterPro" id="IPR035898">
    <property type="entry name" value="TAZ_dom_sf"/>
</dbReference>
<keyword evidence="5" id="KW-0862">Zinc</keyword>
<dbReference type="AlphaFoldDB" id="W1PS87"/>
<dbReference type="Pfam" id="PF00651">
    <property type="entry name" value="BTB"/>
    <property type="match status" value="1"/>
</dbReference>
<gene>
    <name evidence="8" type="ORF">AMTR_s00164p00032900</name>
</gene>
<dbReference type="OrthoDB" id="6359816at2759"/>
<evidence type="ECO:0008006" key="10">
    <source>
        <dbReference type="Google" id="ProtNLM"/>
    </source>
</evidence>